<organism evidence="1 2">
    <name type="scientific">Xanthoceras sorbifolium</name>
    <dbReference type="NCBI Taxonomy" id="99658"/>
    <lineage>
        <taxon>Eukaryota</taxon>
        <taxon>Viridiplantae</taxon>
        <taxon>Streptophyta</taxon>
        <taxon>Embryophyta</taxon>
        <taxon>Tracheophyta</taxon>
        <taxon>Spermatophyta</taxon>
        <taxon>Magnoliopsida</taxon>
        <taxon>eudicotyledons</taxon>
        <taxon>Gunneridae</taxon>
        <taxon>Pentapetalae</taxon>
        <taxon>rosids</taxon>
        <taxon>malvids</taxon>
        <taxon>Sapindales</taxon>
        <taxon>Sapindaceae</taxon>
        <taxon>Xanthoceroideae</taxon>
        <taxon>Xanthoceras</taxon>
    </lineage>
</organism>
<comment type="caution">
    <text evidence="1">The sequence shown here is derived from an EMBL/GenBank/DDBJ whole genome shotgun (WGS) entry which is preliminary data.</text>
</comment>
<sequence length="256" mass="28868">MDGFCSNQVSDCCDYKRHGYSKAQACLKKILEIISSIEEAPVRNPSLKSQVGGFSCGKKGFDIDLNLSLVPGPFWEPGEYSTESLVENGDLSATAELISRTESGSASGDKQVMMMSHDDDEIIKNNKKNWRVDEDQDTSAELVRAKRDRRRRSQILPHRYRDSVLLQPWKRLKTAIINPRSRVLVLVLLLTPPPPPMLLCFVVVGEVLQIRCESERPTRAREAFWRASLARFAAISQIEGPLFLSLNLTLHQIDLN</sequence>
<name>A0ABQ8HJD8_9ROSI</name>
<reference evidence="1 2" key="1">
    <citation type="submission" date="2021-02" db="EMBL/GenBank/DDBJ databases">
        <title>Plant Genome Project.</title>
        <authorList>
            <person name="Zhang R.-G."/>
        </authorList>
    </citation>
    <scope>NUCLEOTIDE SEQUENCE [LARGE SCALE GENOMIC DNA]</scope>
    <source>
        <tissue evidence="1">Leaves</tissue>
    </source>
</reference>
<dbReference type="EMBL" id="JAFEMO010000010">
    <property type="protein sequence ID" value="KAH7561185.1"/>
    <property type="molecule type" value="Genomic_DNA"/>
</dbReference>
<accession>A0ABQ8HJD8</accession>
<proteinExistence type="predicted"/>
<protein>
    <submittedName>
        <fullName evidence="1">Uncharacterized protein</fullName>
    </submittedName>
</protein>
<evidence type="ECO:0000313" key="2">
    <source>
        <dbReference type="Proteomes" id="UP000827721"/>
    </source>
</evidence>
<gene>
    <name evidence="1" type="ORF">JRO89_XS10G0187200</name>
</gene>
<dbReference type="Proteomes" id="UP000827721">
    <property type="component" value="Unassembled WGS sequence"/>
</dbReference>
<evidence type="ECO:0000313" key="1">
    <source>
        <dbReference type="EMBL" id="KAH7561185.1"/>
    </source>
</evidence>
<keyword evidence="2" id="KW-1185">Reference proteome</keyword>